<feature type="non-terminal residue" evidence="2">
    <location>
        <position position="39"/>
    </location>
</feature>
<dbReference type="AlphaFoldDB" id="A0A8T1Y7D0"/>
<dbReference type="EMBL" id="JAEFBK010000012">
    <property type="protein sequence ID" value="KAG7540389.1"/>
    <property type="molecule type" value="Genomic_DNA"/>
</dbReference>
<evidence type="ECO:0000313" key="2">
    <source>
        <dbReference type="EMBL" id="KAG7540389.1"/>
    </source>
</evidence>
<feature type="signal peptide" evidence="1">
    <location>
        <begin position="1"/>
        <end position="29"/>
    </location>
</feature>
<sequence length="39" mass="4195">MPPAWFVCGLSSTFTKLLSFCSLVMPCLSHQSPCGSSPF</sequence>
<feature type="chain" id="PRO_5035777308" evidence="1">
    <location>
        <begin position="30"/>
        <end position="39"/>
    </location>
</feature>
<accession>A0A8T1Y7D0</accession>
<evidence type="ECO:0000256" key="1">
    <source>
        <dbReference type="SAM" id="SignalP"/>
    </source>
</evidence>
<dbReference type="Proteomes" id="UP000694240">
    <property type="component" value="Chromosome 12"/>
</dbReference>
<gene>
    <name evidence="2" type="ORF">ISN45_Aa07g006020</name>
</gene>
<keyword evidence="1" id="KW-0732">Signal</keyword>
<comment type="caution">
    <text evidence="2">The sequence shown here is derived from an EMBL/GenBank/DDBJ whole genome shotgun (WGS) entry which is preliminary data.</text>
</comment>
<protein>
    <submittedName>
        <fullName evidence="2">Uncharacterized protein</fullName>
    </submittedName>
</protein>
<proteinExistence type="predicted"/>
<organism evidence="2 3">
    <name type="scientific">Arabidopsis thaliana x Arabidopsis arenosa</name>
    <dbReference type="NCBI Taxonomy" id="1240361"/>
    <lineage>
        <taxon>Eukaryota</taxon>
        <taxon>Viridiplantae</taxon>
        <taxon>Streptophyta</taxon>
        <taxon>Embryophyta</taxon>
        <taxon>Tracheophyta</taxon>
        <taxon>Spermatophyta</taxon>
        <taxon>Magnoliopsida</taxon>
        <taxon>eudicotyledons</taxon>
        <taxon>Gunneridae</taxon>
        <taxon>Pentapetalae</taxon>
        <taxon>rosids</taxon>
        <taxon>malvids</taxon>
        <taxon>Brassicales</taxon>
        <taxon>Brassicaceae</taxon>
        <taxon>Camelineae</taxon>
        <taxon>Arabidopsis</taxon>
    </lineage>
</organism>
<keyword evidence="3" id="KW-1185">Reference proteome</keyword>
<name>A0A8T1Y7D0_9BRAS</name>
<reference evidence="2 3" key="1">
    <citation type="submission" date="2020-12" db="EMBL/GenBank/DDBJ databases">
        <title>Concerted genomic and epigenomic changes stabilize Arabidopsis allopolyploids.</title>
        <authorList>
            <person name="Chen Z."/>
        </authorList>
    </citation>
    <scope>NUCLEOTIDE SEQUENCE [LARGE SCALE GENOMIC DNA]</scope>
    <source>
        <strain evidence="2">Allo738</strain>
        <tissue evidence="2">Leaf</tissue>
    </source>
</reference>
<evidence type="ECO:0000313" key="3">
    <source>
        <dbReference type="Proteomes" id="UP000694240"/>
    </source>
</evidence>